<name>A0A8H7DHZ5_9AGAR</name>
<sequence>MSTPQATLAEKIASLSGYGPTSDVAQAQYRLDLLASWSIANGARVLEIGCGQGDTTLALAEAVGETGHVDAVDPAPLDYGSPKTLGQAQDTISAGPLGLRITWIQADPLAFLSANPDAPPYDVVVLAHSLWYFSSPSHILETLRVIATRARRVCIAEWSLSCPEGTSGTTHILAVLAQAALECRKPASESNVRTVVSPARIKDLAKEAGLILRAETLVTPGAGVHDGRWETDAVVRARFAEEVEGFVKDEREKGVIYALKDAVQTSLARVGGMKGVGTMDGWAAVFETER</sequence>
<dbReference type="EMBL" id="JACAZH010000002">
    <property type="protein sequence ID" value="KAF7375025.1"/>
    <property type="molecule type" value="Genomic_DNA"/>
</dbReference>
<evidence type="ECO:0000313" key="3">
    <source>
        <dbReference type="Proteomes" id="UP000623467"/>
    </source>
</evidence>
<dbReference type="SUPFAM" id="SSF53335">
    <property type="entry name" value="S-adenosyl-L-methionine-dependent methyltransferases"/>
    <property type="match status" value="1"/>
</dbReference>
<dbReference type="OrthoDB" id="8300214at2759"/>
<comment type="caution">
    <text evidence="2">The sequence shown here is derived from an EMBL/GenBank/DDBJ whole genome shotgun (WGS) entry which is preliminary data.</text>
</comment>
<dbReference type="CDD" id="cd02440">
    <property type="entry name" value="AdoMet_MTases"/>
    <property type="match status" value="1"/>
</dbReference>
<evidence type="ECO:0000313" key="2">
    <source>
        <dbReference type="EMBL" id="KAF7375025.1"/>
    </source>
</evidence>
<protein>
    <submittedName>
        <fullName evidence="2">Methyltransf-25 domain-containing protein</fullName>
    </submittedName>
</protein>
<dbReference type="AlphaFoldDB" id="A0A8H7DHZ5"/>
<proteinExistence type="predicted"/>
<dbReference type="Gene3D" id="3.40.50.150">
    <property type="entry name" value="Vaccinia Virus protein VP39"/>
    <property type="match status" value="1"/>
</dbReference>
<dbReference type="InterPro" id="IPR029063">
    <property type="entry name" value="SAM-dependent_MTases_sf"/>
</dbReference>
<feature type="domain" description="Methyltransferase" evidence="1">
    <location>
        <begin position="45"/>
        <end position="137"/>
    </location>
</feature>
<accession>A0A8H7DHZ5</accession>
<dbReference type="Proteomes" id="UP000623467">
    <property type="component" value="Unassembled WGS sequence"/>
</dbReference>
<evidence type="ECO:0000259" key="1">
    <source>
        <dbReference type="Pfam" id="PF13649"/>
    </source>
</evidence>
<reference evidence="2" key="1">
    <citation type="submission" date="2020-05" db="EMBL/GenBank/DDBJ databases">
        <title>Mycena genomes resolve the evolution of fungal bioluminescence.</title>
        <authorList>
            <person name="Tsai I.J."/>
        </authorList>
    </citation>
    <scope>NUCLEOTIDE SEQUENCE</scope>
    <source>
        <strain evidence="2">160909Yilan</strain>
    </source>
</reference>
<organism evidence="2 3">
    <name type="scientific">Mycena sanguinolenta</name>
    <dbReference type="NCBI Taxonomy" id="230812"/>
    <lineage>
        <taxon>Eukaryota</taxon>
        <taxon>Fungi</taxon>
        <taxon>Dikarya</taxon>
        <taxon>Basidiomycota</taxon>
        <taxon>Agaricomycotina</taxon>
        <taxon>Agaricomycetes</taxon>
        <taxon>Agaricomycetidae</taxon>
        <taxon>Agaricales</taxon>
        <taxon>Marasmiineae</taxon>
        <taxon>Mycenaceae</taxon>
        <taxon>Mycena</taxon>
    </lineage>
</organism>
<keyword evidence="3" id="KW-1185">Reference proteome</keyword>
<dbReference type="InterPro" id="IPR041698">
    <property type="entry name" value="Methyltransf_25"/>
</dbReference>
<dbReference type="Pfam" id="PF13649">
    <property type="entry name" value="Methyltransf_25"/>
    <property type="match status" value="1"/>
</dbReference>
<gene>
    <name evidence="2" type="ORF">MSAN_00388600</name>
</gene>